<sequence>MSWLFRGRGGAQGDKGASPGSEKKSKPTKAHLGEKSKFYYNENLKRWCVEGEEGEEDGADGNSSGIAPPPMSRNVSLDYLPGEESGQGSTEGTYNAVAPMPGSPRRGASLRQRYYDPGYMNKASSSKDDAESNGVPGLPLPDKPPLYGGNLGSGKESVGLNTPGKKPITLFVPQMKSQSHSGVGNEERRNSGMSDSHVTAMAPTTHNFSTPWSASEGLDSQAYSEGEATERGQGEKEEEVVEGLVGEGGVGPTTDGAVAEVASEQTEEWPARRASFEEAFGASENNGAGEEDAFEVQDQFAHLDYDKAKLEYFEEKERQGGVEGPQHVQNEESSGDNPRLDDLSGGYGDAGLQPPAGQVDHQDYPSAYAEDPLQGDEFGSYSQESYQPQYTTTENGGYDYGYQQGQDNYGVEGQQQEGLEVAPASLDPAGSSSAYPAENNGYDSTAYAGYDYNSNVAGQGGEVEQPLQNDHQWHSFDLDSQGGDQGGDQQSLDKSSYNSSYNNMAQLEKVSSLQQQLDDMTAKLQAAASERERMQGELERERSAREEAERLQVSTSSQESGGKQSGTDDEGKEPSLETPLQPAGAPQATPAGGTSGGNSGSATYSTIKRSLQEKIEELELNDLEKHKLLLENYRLQESMKEKDSELSSIQSDMNDLLVCLGQESAKVQALVPYAEQAGEDVDALLAKVEEESALEQEQEEGEGEGEEGGEEVSEEIEL</sequence>
<feature type="compositionally biased region" description="Polar residues" evidence="1">
    <location>
        <begin position="191"/>
        <end position="213"/>
    </location>
</feature>
<feature type="compositionally biased region" description="Polar residues" evidence="1">
    <location>
        <begin position="552"/>
        <end position="562"/>
    </location>
</feature>
<dbReference type="OrthoDB" id="198977at2759"/>
<feature type="compositionally biased region" description="Basic and acidic residues" evidence="1">
    <location>
        <begin position="21"/>
        <end position="35"/>
    </location>
</feature>
<feature type="compositionally biased region" description="Polar residues" evidence="1">
    <location>
        <begin position="380"/>
        <end position="394"/>
    </location>
</feature>
<feature type="compositionally biased region" description="Low complexity" evidence="1">
    <location>
        <begin position="82"/>
        <end position="93"/>
    </location>
</feature>
<gene>
    <name evidence="2" type="ORF">A3770_04p29040</name>
</gene>
<organism evidence="2 3">
    <name type="scientific">Chloropicon primus</name>
    <dbReference type="NCBI Taxonomy" id="1764295"/>
    <lineage>
        <taxon>Eukaryota</taxon>
        <taxon>Viridiplantae</taxon>
        <taxon>Chlorophyta</taxon>
        <taxon>Chloropicophyceae</taxon>
        <taxon>Chloropicales</taxon>
        <taxon>Chloropicaceae</taxon>
        <taxon>Chloropicon</taxon>
    </lineage>
</organism>
<dbReference type="Proteomes" id="UP000316726">
    <property type="component" value="Chromosome 4"/>
</dbReference>
<keyword evidence="3" id="KW-1185">Reference proteome</keyword>
<dbReference type="AlphaFoldDB" id="A0A5B8MIR6"/>
<feature type="compositionally biased region" description="Low complexity" evidence="1">
    <location>
        <begin position="478"/>
        <end position="496"/>
    </location>
</feature>
<feature type="compositionally biased region" description="Basic and acidic residues" evidence="1">
    <location>
        <begin position="529"/>
        <end position="550"/>
    </location>
</feature>
<feature type="region of interest" description="Disordered" evidence="1">
    <location>
        <begin position="312"/>
        <end position="605"/>
    </location>
</feature>
<evidence type="ECO:0000256" key="1">
    <source>
        <dbReference type="SAM" id="MobiDB-lite"/>
    </source>
</evidence>
<feature type="region of interest" description="Disordered" evidence="1">
    <location>
        <begin position="1"/>
        <end position="35"/>
    </location>
</feature>
<name>A0A5B8MIR6_9CHLO</name>
<proteinExistence type="predicted"/>
<dbReference type="EMBL" id="CP031037">
    <property type="protein sequence ID" value="QDZ20386.1"/>
    <property type="molecule type" value="Genomic_DNA"/>
</dbReference>
<feature type="compositionally biased region" description="Polar residues" evidence="1">
    <location>
        <begin position="497"/>
        <end position="518"/>
    </location>
</feature>
<feature type="region of interest" description="Disordered" evidence="1">
    <location>
        <begin position="689"/>
        <end position="718"/>
    </location>
</feature>
<protein>
    <submittedName>
        <fullName evidence="2">Uncharacterized protein</fullName>
    </submittedName>
</protein>
<feature type="compositionally biased region" description="Low complexity" evidence="1">
    <location>
        <begin position="578"/>
        <end position="592"/>
    </location>
</feature>
<feature type="region of interest" description="Disordered" evidence="1">
    <location>
        <begin position="51"/>
        <end position="255"/>
    </location>
</feature>
<feature type="compositionally biased region" description="Acidic residues" evidence="1">
    <location>
        <begin position="691"/>
        <end position="718"/>
    </location>
</feature>
<feature type="compositionally biased region" description="Low complexity" evidence="1">
    <location>
        <begin position="395"/>
        <end position="410"/>
    </location>
</feature>
<accession>A0A5B8MIR6</accession>
<reference evidence="2 3" key="1">
    <citation type="submission" date="2018-07" db="EMBL/GenBank/DDBJ databases">
        <title>The complete nuclear genome of the prasinophyte Chloropicon primus (CCMP1205).</title>
        <authorList>
            <person name="Pombert J.-F."/>
            <person name="Otis C."/>
            <person name="Turmel M."/>
            <person name="Lemieux C."/>
        </authorList>
    </citation>
    <scope>NUCLEOTIDE SEQUENCE [LARGE SCALE GENOMIC DNA]</scope>
    <source>
        <strain evidence="2 3">CCMP1205</strain>
    </source>
</reference>
<evidence type="ECO:0000313" key="2">
    <source>
        <dbReference type="EMBL" id="QDZ20386.1"/>
    </source>
</evidence>
<feature type="compositionally biased region" description="Polar residues" evidence="1">
    <location>
        <begin position="327"/>
        <end position="336"/>
    </location>
</feature>
<evidence type="ECO:0000313" key="3">
    <source>
        <dbReference type="Proteomes" id="UP000316726"/>
    </source>
</evidence>